<dbReference type="PROSITE" id="PS50004">
    <property type="entry name" value="C2"/>
    <property type="match status" value="2"/>
</dbReference>
<dbReference type="InterPro" id="IPR000008">
    <property type="entry name" value="C2_dom"/>
</dbReference>
<dbReference type="InterPro" id="IPR010911">
    <property type="entry name" value="Rab_BD"/>
</dbReference>
<dbReference type="SUPFAM" id="SSF49562">
    <property type="entry name" value="C2 domain (Calcium/lipid-binding domain, CaLB)"/>
    <property type="match status" value="2"/>
</dbReference>
<evidence type="ECO:0000313" key="4">
    <source>
        <dbReference type="EMBL" id="CAK8696811.1"/>
    </source>
</evidence>
<dbReference type="InterPro" id="IPR035892">
    <property type="entry name" value="C2_domain_sf"/>
</dbReference>
<dbReference type="Gene3D" id="2.60.40.150">
    <property type="entry name" value="C2 domain"/>
    <property type="match status" value="2"/>
</dbReference>
<dbReference type="PROSITE" id="PS50916">
    <property type="entry name" value="RABBD"/>
    <property type="match status" value="1"/>
</dbReference>
<accession>A0ABP0H0P4</accession>
<feature type="domain" description="RabBD" evidence="3">
    <location>
        <begin position="18"/>
        <end position="136"/>
    </location>
</feature>
<organism evidence="4 5">
    <name type="scientific">Clavelina lepadiformis</name>
    <name type="common">Light-bulb sea squirt</name>
    <name type="synonym">Ascidia lepadiformis</name>
    <dbReference type="NCBI Taxonomy" id="159417"/>
    <lineage>
        <taxon>Eukaryota</taxon>
        <taxon>Metazoa</taxon>
        <taxon>Chordata</taxon>
        <taxon>Tunicata</taxon>
        <taxon>Ascidiacea</taxon>
        <taxon>Aplousobranchia</taxon>
        <taxon>Clavelinidae</taxon>
        <taxon>Clavelina</taxon>
    </lineage>
</organism>
<dbReference type="Gene3D" id="3.30.40.10">
    <property type="entry name" value="Zinc/RING finger domain, C3HC4 (zinc finger)"/>
    <property type="match status" value="1"/>
</dbReference>
<dbReference type="InterPro" id="IPR011011">
    <property type="entry name" value="Znf_FYVE_PHD"/>
</dbReference>
<dbReference type="Pfam" id="PF00168">
    <property type="entry name" value="C2"/>
    <property type="match status" value="2"/>
</dbReference>
<feature type="domain" description="C2" evidence="2">
    <location>
        <begin position="394"/>
        <end position="512"/>
    </location>
</feature>
<evidence type="ECO:0000313" key="5">
    <source>
        <dbReference type="Proteomes" id="UP001642483"/>
    </source>
</evidence>
<dbReference type="PANTHER" id="PTHR45716">
    <property type="entry name" value="BITESIZE, ISOFORM I"/>
    <property type="match status" value="1"/>
</dbReference>
<dbReference type="SMART" id="SM00239">
    <property type="entry name" value="C2"/>
    <property type="match status" value="2"/>
</dbReference>
<reference evidence="4 5" key="1">
    <citation type="submission" date="2024-02" db="EMBL/GenBank/DDBJ databases">
        <authorList>
            <person name="Daric V."/>
            <person name="Darras S."/>
        </authorList>
    </citation>
    <scope>NUCLEOTIDE SEQUENCE [LARGE SCALE GENOMIC DNA]</scope>
</reference>
<keyword evidence="5" id="KW-1185">Reference proteome</keyword>
<feature type="domain" description="C2" evidence="2">
    <location>
        <begin position="529"/>
        <end position="654"/>
    </location>
</feature>
<feature type="compositionally biased region" description="Low complexity" evidence="1">
    <location>
        <begin position="258"/>
        <end position="269"/>
    </location>
</feature>
<protein>
    <recommendedName>
        <fullName evidence="6">Synaptotagmin-like protein 3</fullName>
    </recommendedName>
</protein>
<name>A0ABP0H0P4_CLALP</name>
<evidence type="ECO:0000259" key="3">
    <source>
        <dbReference type="PROSITE" id="PS50916"/>
    </source>
</evidence>
<dbReference type="EMBL" id="CAWYQH010000163">
    <property type="protein sequence ID" value="CAK8696811.1"/>
    <property type="molecule type" value="Genomic_DNA"/>
</dbReference>
<dbReference type="InterPro" id="IPR041282">
    <property type="entry name" value="FYVE_2"/>
</dbReference>
<evidence type="ECO:0000256" key="1">
    <source>
        <dbReference type="SAM" id="MobiDB-lite"/>
    </source>
</evidence>
<dbReference type="PANTHER" id="PTHR45716:SF1">
    <property type="entry name" value="SYNAPTOTAGMIN-LIKE PROTEIN 3"/>
    <property type="match status" value="1"/>
</dbReference>
<proteinExistence type="predicted"/>
<sequence length="677" mass="75954">MKFMMTNRNKDDIDSWANMEIGFLTETERDFIVNVLKRDEKLKLLEQKRIINLKCELRDVRRRGAKRADLTYSSHVCERCNASTKHLKNKSVRCQVCRHKICDNCQRSSFEGISICIVCYKESSIKTKTGEWFYDAMRAELKPMADGCTLLKQAVIRTSKPNSPTPKFHTPEILCTQASSSSHSSQRQELISCGSMESLSSSLETPSPQKVGNLFPETGSIESLRSLRYMSNRESYFSDSDHSVTSLPITKGHRARTSLSHSPQSSPSLFDTSLSKPEASSLAHQSIPSDDFSRASAYFPDHSTTHDNESLGSRHKGQSTVKKKFLAASGKLQAHRILSRSVPSLVNFNESESSQDKSTPGSAKTKFAKKHKNSLSVSSMEMFGKIIPEEVARSTGEIKFSLDFEYKTNTLVIFIAGCRNLIYVGKHCEPYVKCYLLPDRTTKKKTSARKNTTFPIFDQEIKYSVTMDELCNRVLEMSVWNAATFSRNSFLGHLQIPFNTWKWTPQSVAHWYPLKALSSVNSLHTSSTYKGDILIAVCYEAPKTQGFGDVHVMVKHAKNLIPVLPNGTVNAYVKVSLLPGKESRKKTVVVEGGNDPVWNVTFRLPLNRKVEQSGVQVTVWHKSSGTKPPELLGGIRLVSKLVAYMTSPTAEEELFWNQVCDSPGLWIDKSVGLRALL</sequence>
<evidence type="ECO:0008006" key="6">
    <source>
        <dbReference type="Google" id="ProtNLM"/>
    </source>
</evidence>
<dbReference type="Pfam" id="PF02318">
    <property type="entry name" value="FYVE_2"/>
    <property type="match status" value="1"/>
</dbReference>
<dbReference type="SUPFAM" id="SSF57903">
    <property type="entry name" value="FYVE/PHD zinc finger"/>
    <property type="match status" value="1"/>
</dbReference>
<feature type="compositionally biased region" description="Polar residues" evidence="1">
    <location>
        <begin position="348"/>
        <end position="362"/>
    </location>
</feature>
<dbReference type="Proteomes" id="UP001642483">
    <property type="component" value="Unassembled WGS sequence"/>
</dbReference>
<feature type="region of interest" description="Disordered" evidence="1">
    <location>
        <begin position="348"/>
        <end position="368"/>
    </location>
</feature>
<dbReference type="InterPro" id="IPR013083">
    <property type="entry name" value="Znf_RING/FYVE/PHD"/>
</dbReference>
<dbReference type="CDD" id="cd08521">
    <property type="entry name" value="C2A_SLP"/>
    <property type="match status" value="1"/>
</dbReference>
<feature type="region of interest" description="Disordered" evidence="1">
    <location>
        <begin position="252"/>
        <end position="318"/>
    </location>
</feature>
<evidence type="ECO:0000259" key="2">
    <source>
        <dbReference type="PROSITE" id="PS50004"/>
    </source>
</evidence>
<comment type="caution">
    <text evidence="4">The sequence shown here is derived from an EMBL/GenBank/DDBJ whole genome shotgun (WGS) entry which is preliminary data.</text>
</comment>
<gene>
    <name evidence="4" type="ORF">CVLEPA_LOCUS30128</name>
</gene>